<keyword evidence="2" id="KW-1185">Reference proteome</keyword>
<sequence length="110" mass="12036">MRVESDTLVQSESHTIGNVCYQPIISRGRRGLGGNDSVASHVVLSNQLWCVVDTAKLSFRSDRRGSSLYTSYASGSFSAAGSTLRTKLECSQLFFLQAYICVNNRLCFSG</sequence>
<name>A0A9D3SP11_9TELE</name>
<gene>
    <name evidence="1" type="ORF">KOW79_005176</name>
</gene>
<protein>
    <submittedName>
        <fullName evidence="1">Uncharacterized protein</fullName>
    </submittedName>
</protein>
<proteinExistence type="predicted"/>
<comment type="caution">
    <text evidence="1">The sequence shown here is derived from an EMBL/GenBank/DDBJ whole genome shotgun (WGS) entry which is preliminary data.</text>
</comment>
<dbReference type="EMBL" id="JAHKSW010000006">
    <property type="protein sequence ID" value="KAG7331207.1"/>
    <property type="molecule type" value="Genomic_DNA"/>
</dbReference>
<dbReference type="Proteomes" id="UP000824219">
    <property type="component" value="Linkage Group LG06"/>
</dbReference>
<organism evidence="1 2">
    <name type="scientific">Hemibagrus wyckioides</name>
    <dbReference type="NCBI Taxonomy" id="337641"/>
    <lineage>
        <taxon>Eukaryota</taxon>
        <taxon>Metazoa</taxon>
        <taxon>Chordata</taxon>
        <taxon>Craniata</taxon>
        <taxon>Vertebrata</taxon>
        <taxon>Euteleostomi</taxon>
        <taxon>Actinopterygii</taxon>
        <taxon>Neopterygii</taxon>
        <taxon>Teleostei</taxon>
        <taxon>Ostariophysi</taxon>
        <taxon>Siluriformes</taxon>
        <taxon>Bagridae</taxon>
        <taxon>Hemibagrus</taxon>
    </lineage>
</organism>
<dbReference type="AlphaFoldDB" id="A0A9D3SP11"/>
<reference evidence="1 2" key="1">
    <citation type="submission" date="2021-06" db="EMBL/GenBank/DDBJ databases">
        <title>Chromosome-level genome assembly of the red-tail catfish (Hemibagrus wyckioides).</title>
        <authorList>
            <person name="Shao F."/>
        </authorList>
    </citation>
    <scope>NUCLEOTIDE SEQUENCE [LARGE SCALE GENOMIC DNA]</scope>
    <source>
        <strain evidence="1">EC202008001</strain>
        <tissue evidence="1">Blood</tissue>
    </source>
</reference>
<evidence type="ECO:0000313" key="2">
    <source>
        <dbReference type="Proteomes" id="UP000824219"/>
    </source>
</evidence>
<accession>A0A9D3SP11</accession>
<evidence type="ECO:0000313" key="1">
    <source>
        <dbReference type="EMBL" id="KAG7331207.1"/>
    </source>
</evidence>